<evidence type="ECO:0000313" key="3">
    <source>
        <dbReference type="EnsemblMetazoa" id="MESCA010938-PA"/>
    </source>
</evidence>
<dbReference type="HOGENOM" id="CLU_1344638_0_0_1"/>
<feature type="signal peptide" evidence="2">
    <location>
        <begin position="1"/>
        <end position="25"/>
    </location>
</feature>
<evidence type="ECO:0000256" key="1">
    <source>
        <dbReference type="SAM" id="MobiDB-lite"/>
    </source>
</evidence>
<reference evidence="4" key="1">
    <citation type="submission" date="2013-02" db="EMBL/GenBank/DDBJ databases">
        <authorList>
            <person name="Hughes D."/>
        </authorList>
    </citation>
    <scope>NUCLEOTIDE SEQUENCE</scope>
    <source>
        <strain>Durham</strain>
        <strain evidence="4">NC isolate 2 -- Noor lab</strain>
    </source>
</reference>
<proteinExistence type="predicted"/>
<reference evidence="3" key="2">
    <citation type="submission" date="2015-06" db="UniProtKB">
        <authorList>
            <consortium name="EnsemblMetazoa"/>
        </authorList>
    </citation>
    <scope>IDENTIFICATION</scope>
</reference>
<dbReference type="EMBL" id="CAQQ02003585">
    <property type="status" value="NOT_ANNOTATED_CDS"/>
    <property type="molecule type" value="Genomic_DNA"/>
</dbReference>
<evidence type="ECO:0000313" key="4">
    <source>
        <dbReference type="Proteomes" id="UP000015102"/>
    </source>
</evidence>
<keyword evidence="4" id="KW-1185">Reference proteome</keyword>
<feature type="region of interest" description="Disordered" evidence="1">
    <location>
        <begin position="133"/>
        <end position="163"/>
    </location>
</feature>
<feature type="compositionally biased region" description="Low complexity" evidence="1">
    <location>
        <begin position="150"/>
        <end position="160"/>
    </location>
</feature>
<feature type="compositionally biased region" description="Polar residues" evidence="1">
    <location>
        <begin position="133"/>
        <end position="149"/>
    </location>
</feature>
<feature type="chain" id="PRO_5004577966" evidence="2">
    <location>
        <begin position="26"/>
        <end position="204"/>
    </location>
</feature>
<dbReference type="STRING" id="36166.T1H3U7"/>
<dbReference type="EnsemblMetazoa" id="MESCA010938-RA">
    <property type="protein sequence ID" value="MESCA010938-PA"/>
    <property type="gene ID" value="MESCA010938"/>
</dbReference>
<name>T1H3U7_MEGSC</name>
<keyword evidence="2" id="KW-0732">Signal</keyword>
<organism evidence="3 4">
    <name type="scientific">Megaselia scalaris</name>
    <name type="common">Humpbacked fly</name>
    <name type="synonym">Phora scalaris</name>
    <dbReference type="NCBI Taxonomy" id="36166"/>
    <lineage>
        <taxon>Eukaryota</taxon>
        <taxon>Metazoa</taxon>
        <taxon>Ecdysozoa</taxon>
        <taxon>Arthropoda</taxon>
        <taxon>Hexapoda</taxon>
        <taxon>Insecta</taxon>
        <taxon>Pterygota</taxon>
        <taxon>Neoptera</taxon>
        <taxon>Endopterygota</taxon>
        <taxon>Diptera</taxon>
        <taxon>Brachycera</taxon>
        <taxon>Muscomorpha</taxon>
        <taxon>Platypezoidea</taxon>
        <taxon>Phoridae</taxon>
        <taxon>Megaseliini</taxon>
        <taxon>Megaselia</taxon>
    </lineage>
</organism>
<evidence type="ECO:0000256" key="2">
    <source>
        <dbReference type="SAM" id="SignalP"/>
    </source>
</evidence>
<accession>T1H3U7</accession>
<dbReference type="AlphaFoldDB" id="T1H3U7"/>
<dbReference type="Proteomes" id="UP000015102">
    <property type="component" value="Unassembled WGS sequence"/>
</dbReference>
<protein>
    <submittedName>
        <fullName evidence="3">Uncharacterized protein</fullName>
    </submittedName>
</protein>
<sequence length="204" mass="22560">MEKKRVLIFLVLISLVSFLINLSNAKLCAEESCKSVIATGVTTVRSSPKAKGYLGFRPNVPVKILSRKDGPKSDLCLVEIQGQVGLVSHKHILEKKIIIRMEDLIEIAEVPKEEEEQIQIKPSIKDIEPTHTESLPQVNPTQNIVTQGDSSNVSEEVSSEATPVVEESEIVDGTQLPVELDDKVTLLLSLQGKKNLNSTNLWFH</sequence>